<dbReference type="GO" id="GO:0006355">
    <property type="term" value="P:regulation of DNA-templated transcription"/>
    <property type="evidence" value="ECO:0007669"/>
    <property type="project" value="InterPro"/>
</dbReference>
<dbReference type="Proteomes" id="UP000502996">
    <property type="component" value="Chromosome"/>
</dbReference>
<dbReference type="AlphaFoldDB" id="A0A6G6W8D9"/>
<keyword evidence="2" id="KW-0238">DNA-binding</keyword>
<dbReference type="PRINTS" id="PR00038">
    <property type="entry name" value="HTHLUXR"/>
</dbReference>
<sequence length="388" mass="41772">MARHRPEGQTVPVNASTLTAERVRGDVEVLSRAGLELEDFLTEAVASLSRAVPSVAVCIGTHDPATHLLTSARKYGDLAGRNDHDGQFGQLEYDSGEPTSYRHLAEAPVRALSMTQHTGGDVERSERMSQLMVPAFGYYDELRVVFRENGRFWGGMAMFRGVDDPVFSEAEVEFMGGLGTSFARGVRGGLLARMAAADRVVVPAGPAVLVVGARDEILQSSPAATARLAELASADHSADPFGVISALVGTARRAARGEVQSAPSSRVRTASGQWLVLHASPLSGLGDRDGEVVVTIEEARPPEIVSLVVAAFDLTPRERDVTQLVLQGVDTKEIAATLHMSTYTVQDHLKSVFDKADVRSRRELIARVFFDQYVPRMGTDLAPSGFFA</sequence>
<evidence type="ECO:0000313" key="6">
    <source>
        <dbReference type="Proteomes" id="UP000502996"/>
    </source>
</evidence>
<dbReference type="KEGG" id="nano:G5V58_01440"/>
<keyword evidence="6" id="KW-1185">Reference proteome</keyword>
<evidence type="ECO:0000313" key="5">
    <source>
        <dbReference type="EMBL" id="QIG41611.1"/>
    </source>
</evidence>
<dbReference type="CDD" id="cd06170">
    <property type="entry name" value="LuxR_C_like"/>
    <property type="match status" value="1"/>
</dbReference>
<name>A0A6G6W8D9_9ACTN</name>
<dbReference type="PANTHER" id="PTHR44688:SF16">
    <property type="entry name" value="DNA-BINDING TRANSCRIPTIONAL ACTIVATOR DEVR_DOSR"/>
    <property type="match status" value="1"/>
</dbReference>
<reference evidence="5 6" key="1">
    <citation type="submission" date="2020-02" db="EMBL/GenBank/DDBJ databases">
        <title>Full genome sequence of Nocardioides sp. R-3366.</title>
        <authorList>
            <person name="Im W.-T."/>
        </authorList>
    </citation>
    <scope>NUCLEOTIDE SEQUENCE [LARGE SCALE GENOMIC DNA]</scope>
    <source>
        <strain evidence="5 6">R-3366</strain>
    </source>
</reference>
<keyword evidence="3" id="KW-0804">Transcription</keyword>
<dbReference type="Pfam" id="PF00196">
    <property type="entry name" value="GerE"/>
    <property type="match status" value="1"/>
</dbReference>
<organism evidence="5 6">
    <name type="scientific">Nocardioides anomalus</name>
    <dbReference type="NCBI Taxonomy" id="2712223"/>
    <lineage>
        <taxon>Bacteria</taxon>
        <taxon>Bacillati</taxon>
        <taxon>Actinomycetota</taxon>
        <taxon>Actinomycetes</taxon>
        <taxon>Propionibacteriales</taxon>
        <taxon>Nocardioidaceae</taxon>
        <taxon>Nocardioides</taxon>
    </lineage>
</organism>
<dbReference type="PROSITE" id="PS50043">
    <property type="entry name" value="HTH_LUXR_2"/>
    <property type="match status" value="1"/>
</dbReference>
<dbReference type="EMBL" id="CP049257">
    <property type="protein sequence ID" value="QIG41611.1"/>
    <property type="molecule type" value="Genomic_DNA"/>
</dbReference>
<protein>
    <submittedName>
        <fullName evidence="5">Helix-turn-helix transcriptional regulator</fullName>
    </submittedName>
</protein>
<gene>
    <name evidence="5" type="ORF">G5V58_01440</name>
</gene>
<dbReference type="InterPro" id="IPR016032">
    <property type="entry name" value="Sig_transdc_resp-reg_C-effctor"/>
</dbReference>
<dbReference type="InterPro" id="IPR036388">
    <property type="entry name" value="WH-like_DNA-bd_sf"/>
</dbReference>
<dbReference type="PROSITE" id="PS00622">
    <property type="entry name" value="HTH_LUXR_1"/>
    <property type="match status" value="1"/>
</dbReference>
<evidence type="ECO:0000256" key="1">
    <source>
        <dbReference type="ARBA" id="ARBA00023015"/>
    </source>
</evidence>
<evidence type="ECO:0000256" key="2">
    <source>
        <dbReference type="ARBA" id="ARBA00023125"/>
    </source>
</evidence>
<feature type="domain" description="HTH luxR-type" evidence="4">
    <location>
        <begin position="307"/>
        <end position="372"/>
    </location>
</feature>
<evidence type="ECO:0000256" key="3">
    <source>
        <dbReference type="ARBA" id="ARBA00023163"/>
    </source>
</evidence>
<dbReference type="PANTHER" id="PTHR44688">
    <property type="entry name" value="DNA-BINDING TRANSCRIPTIONAL ACTIVATOR DEVR_DOSR"/>
    <property type="match status" value="1"/>
</dbReference>
<dbReference type="Gene3D" id="1.10.10.10">
    <property type="entry name" value="Winged helix-like DNA-binding domain superfamily/Winged helix DNA-binding domain"/>
    <property type="match status" value="1"/>
</dbReference>
<dbReference type="SUPFAM" id="SSF46894">
    <property type="entry name" value="C-terminal effector domain of the bipartite response regulators"/>
    <property type="match status" value="1"/>
</dbReference>
<evidence type="ECO:0000259" key="4">
    <source>
        <dbReference type="PROSITE" id="PS50043"/>
    </source>
</evidence>
<dbReference type="GO" id="GO:0003677">
    <property type="term" value="F:DNA binding"/>
    <property type="evidence" value="ECO:0007669"/>
    <property type="project" value="UniProtKB-KW"/>
</dbReference>
<accession>A0A6G6W8D9</accession>
<dbReference type="SMART" id="SM00421">
    <property type="entry name" value="HTH_LUXR"/>
    <property type="match status" value="1"/>
</dbReference>
<proteinExistence type="predicted"/>
<keyword evidence="1" id="KW-0805">Transcription regulation</keyword>
<dbReference type="InterPro" id="IPR000792">
    <property type="entry name" value="Tscrpt_reg_LuxR_C"/>
</dbReference>